<sequence>MGRYSAAVLLGTGHLATGQRRTAMRRTFGYSDLCLLTETLVFTAPFTAAESNRVEDALAPTVAALASDSALRAAAAQLRYVFRTRNEALIHGDLHSGSVLVGADGARIIDLEFAFFGPMGFDIGLLIGNLALSSIAHASNGNERYARVVAGYAAEFWNAFVDESARIWRPGEPWFHPFIAGVIADAARFAGLEMIRRTVGLAHVRDIDSLPEAPVSPRSCSPSTAVGRSCSGRRARPSPSSGLGPPATTT</sequence>
<keyword evidence="9" id="KW-1185">Reference proteome</keyword>
<dbReference type="Proteomes" id="UP001157034">
    <property type="component" value="Unassembled WGS sequence"/>
</dbReference>
<feature type="compositionally biased region" description="Low complexity" evidence="6">
    <location>
        <begin position="237"/>
        <end position="250"/>
    </location>
</feature>
<feature type="region of interest" description="Disordered" evidence="6">
    <location>
        <begin position="213"/>
        <end position="250"/>
    </location>
</feature>
<accession>A0ABQ6K305</accession>
<gene>
    <name evidence="8" type="ORF">GCM10025881_15180</name>
</gene>
<evidence type="ECO:0000256" key="6">
    <source>
        <dbReference type="SAM" id="MobiDB-lite"/>
    </source>
</evidence>
<evidence type="ECO:0000256" key="5">
    <source>
        <dbReference type="ARBA" id="ARBA00022840"/>
    </source>
</evidence>
<proteinExistence type="inferred from homology"/>
<dbReference type="PANTHER" id="PTHR34273:SF2">
    <property type="entry name" value="METHYLTHIORIBOSE KINASE"/>
    <property type="match status" value="1"/>
</dbReference>
<name>A0ABQ6K305_9MICO</name>
<dbReference type="Gene3D" id="3.90.1200.10">
    <property type="match status" value="1"/>
</dbReference>
<dbReference type="EMBL" id="BSVB01000001">
    <property type="protein sequence ID" value="GMA94694.1"/>
    <property type="molecule type" value="Genomic_DNA"/>
</dbReference>
<evidence type="ECO:0000256" key="4">
    <source>
        <dbReference type="ARBA" id="ARBA00022777"/>
    </source>
</evidence>
<evidence type="ECO:0000256" key="2">
    <source>
        <dbReference type="ARBA" id="ARBA00022679"/>
    </source>
</evidence>
<dbReference type="InterPro" id="IPR011009">
    <property type="entry name" value="Kinase-like_dom_sf"/>
</dbReference>
<evidence type="ECO:0000313" key="9">
    <source>
        <dbReference type="Proteomes" id="UP001157034"/>
    </source>
</evidence>
<comment type="caution">
    <text evidence="8">The sequence shown here is derived from an EMBL/GenBank/DDBJ whole genome shotgun (WGS) entry which is preliminary data.</text>
</comment>
<evidence type="ECO:0000256" key="3">
    <source>
        <dbReference type="ARBA" id="ARBA00022741"/>
    </source>
</evidence>
<evidence type="ECO:0000313" key="8">
    <source>
        <dbReference type="EMBL" id="GMA94694.1"/>
    </source>
</evidence>
<dbReference type="RefSeq" id="WP_284253591.1">
    <property type="nucleotide sequence ID" value="NZ_BSVB01000001.1"/>
</dbReference>
<evidence type="ECO:0000259" key="7">
    <source>
        <dbReference type="Pfam" id="PF01636"/>
    </source>
</evidence>
<dbReference type="PANTHER" id="PTHR34273">
    <property type="entry name" value="METHYLTHIORIBOSE KINASE"/>
    <property type="match status" value="1"/>
</dbReference>
<comment type="similarity">
    <text evidence="1">Belongs to the methylthioribose kinase family.</text>
</comment>
<dbReference type="Pfam" id="PF01636">
    <property type="entry name" value="APH"/>
    <property type="match status" value="1"/>
</dbReference>
<dbReference type="InterPro" id="IPR002575">
    <property type="entry name" value="Aminoglycoside_PTrfase"/>
</dbReference>
<dbReference type="SUPFAM" id="SSF56112">
    <property type="entry name" value="Protein kinase-like (PK-like)"/>
    <property type="match status" value="1"/>
</dbReference>
<evidence type="ECO:0000256" key="1">
    <source>
        <dbReference type="ARBA" id="ARBA00010165"/>
    </source>
</evidence>
<keyword evidence="4" id="KW-0418">Kinase</keyword>
<keyword evidence="5" id="KW-0067">ATP-binding</keyword>
<protein>
    <recommendedName>
        <fullName evidence="7">Aminoglycoside phosphotransferase domain-containing protein</fullName>
    </recommendedName>
</protein>
<reference evidence="9" key="1">
    <citation type="journal article" date="2019" name="Int. J. Syst. Evol. Microbiol.">
        <title>The Global Catalogue of Microorganisms (GCM) 10K type strain sequencing project: providing services to taxonomists for standard genome sequencing and annotation.</title>
        <authorList>
            <consortium name="The Broad Institute Genomics Platform"/>
            <consortium name="The Broad Institute Genome Sequencing Center for Infectious Disease"/>
            <person name="Wu L."/>
            <person name="Ma J."/>
        </authorList>
    </citation>
    <scope>NUCLEOTIDE SEQUENCE [LARGE SCALE GENOMIC DNA]</scope>
    <source>
        <strain evidence="9">NBRC 108894</strain>
    </source>
</reference>
<keyword evidence="2" id="KW-0808">Transferase</keyword>
<feature type="domain" description="Aminoglycoside phosphotransferase" evidence="7">
    <location>
        <begin position="46"/>
        <end position="133"/>
    </location>
</feature>
<keyword evidence="3" id="KW-0547">Nucleotide-binding</keyword>
<organism evidence="8 9">
    <name type="scientific">Pseudolysinimonas kribbensis</name>
    <dbReference type="NCBI Taxonomy" id="433641"/>
    <lineage>
        <taxon>Bacteria</taxon>
        <taxon>Bacillati</taxon>
        <taxon>Actinomycetota</taxon>
        <taxon>Actinomycetes</taxon>
        <taxon>Micrococcales</taxon>
        <taxon>Microbacteriaceae</taxon>
        <taxon>Pseudolysinimonas</taxon>
    </lineage>
</organism>